<gene>
    <name evidence="2" type="ORF">AMORRO_LOCUS17636</name>
</gene>
<evidence type="ECO:0000313" key="3">
    <source>
        <dbReference type="Proteomes" id="UP000789342"/>
    </source>
</evidence>
<sequence length="74" mass="8066">LLIAKLSNIKTQEAKCSQKHGSHKQQHRAKSTKSTYAQLAAHSTMPKHSVQAANCPGTNSTHTSAQLQKDLFLV</sequence>
<proteinExistence type="predicted"/>
<feature type="region of interest" description="Disordered" evidence="1">
    <location>
        <begin position="12"/>
        <end position="62"/>
    </location>
</feature>
<feature type="compositionally biased region" description="Basic residues" evidence="1">
    <location>
        <begin position="17"/>
        <end position="31"/>
    </location>
</feature>
<evidence type="ECO:0000313" key="2">
    <source>
        <dbReference type="EMBL" id="CAG8784994.1"/>
    </source>
</evidence>
<dbReference type="Proteomes" id="UP000789342">
    <property type="component" value="Unassembled WGS sequence"/>
</dbReference>
<protein>
    <submittedName>
        <fullName evidence="2">12471_t:CDS:1</fullName>
    </submittedName>
</protein>
<feature type="non-terminal residue" evidence="2">
    <location>
        <position position="74"/>
    </location>
</feature>
<evidence type="ECO:0000256" key="1">
    <source>
        <dbReference type="SAM" id="MobiDB-lite"/>
    </source>
</evidence>
<organism evidence="2 3">
    <name type="scientific">Acaulospora morrowiae</name>
    <dbReference type="NCBI Taxonomy" id="94023"/>
    <lineage>
        <taxon>Eukaryota</taxon>
        <taxon>Fungi</taxon>
        <taxon>Fungi incertae sedis</taxon>
        <taxon>Mucoromycota</taxon>
        <taxon>Glomeromycotina</taxon>
        <taxon>Glomeromycetes</taxon>
        <taxon>Diversisporales</taxon>
        <taxon>Acaulosporaceae</taxon>
        <taxon>Acaulospora</taxon>
    </lineage>
</organism>
<dbReference type="AlphaFoldDB" id="A0A9N9P2R8"/>
<feature type="non-terminal residue" evidence="2">
    <location>
        <position position="1"/>
    </location>
</feature>
<dbReference type="EMBL" id="CAJVPV010055844">
    <property type="protein sequence ID" value="CAG8784994.1"/>
    <property type="molecule type" value="Genomic_DNA"/>
</dbReference>
<comment type="caution">
    <text evidence="2">The sequence shown here is derived from an EMBL/GenBank/DDBJ whole genome shotgun (WGS) entry which is preliminary data.</text>
</comment>
<name>A0A9N9P2R8_9GLOM</name>
<keyword evidence="3" id="KW-1185">Reference proteome</keyword>
<accession>A0A9N9P2R8</accession>
<reference evidence="2" key="1">
    <citation type="submission" date="2021-06" db="EMBL/GenBank/DDBJ databases">
        <authorList>
            <person name="Kallberg Y."/>
            <person name="Tangrot J."/>
            <person name="Rosling A."/>
        </authorList>
    </citation>
    <scope>NUCLEOTIDE SEQUENCE</scope>
    <source>
        <strain evidence="2">CL551</strain>
    </source>
</reference>